<keyword evidence="2" id="KW-0472">Membrane</keyword>
<feature type="transmembrane region" description="Helical" evidence="2">
    <location>
        <begin position="15"/>
        <end position="35"/>
    </location>
</feature>
<proteinExistence type="predicted"/>
<organism evidence="3">
    <name type="scientific">Vibrio chaetopteri</name>
    <dbReference type="NCBI Taxonomy" id="3016528"/>
    <lineage>
        <taxon>Bacteria</taxon>
        <taxon>Pseudomonadati</taxon>
        <taxon>Pseudomonadota</taxon>
        <taxon>Gammaproteobacteria</taxon>
        <taxon>Vibrionales</taxon>
        <taxon>Vibrionaceae</taxon>
        <taxon>Vibrio</taxon>
    </lineage>
</organism>
<gene>
    <name evidence="3" type="ORF">PG915_19180</name>
</gene>
<accession>A0AAU8BRH7</accession>
<protein>
    <submittedName>
        <fullName evidence="3">Uncharacterized protein</fullName>
    </submittedName>
</protein>
<dbReference type="AlphaFoldDB" id="A0AAU8BRH7"/>
<feature type="compositionally biased region" description="Low complexity" evidence="1">
    <location>
        <begin position="74"/>
        <end position="83"/>
    </location>
</feature>
<evidence type="ECO:0000256" key="1">
    <source>
        <dbReference type="SAM" id="MobiDB-lite"/>
    </source>
</evidence>
<sequence>MELISTSCTPRQAHINAALGSLVVVAVAIFFMDIMGGTPSILFALVASVACIANLRHLFVQPKTDTEEIKVTTGSVESVTVTEQPTPPQKAPPRRRPNLYLVK</sequence>
<keyword evidence="2" id="KW-0812">Transmembrane</keyword>
<evidence type="ECO:0000313" key="3">
    <source>
        <dbReference type="EMBL" id="XCD18866.1"/>
    </source>
</evidence>
<name>A0AAU8BRH7_9VIBR</name>
<evidence type="ECO:0000256" key="2">
    <source>
        <dbReference type="SAM" id="Phobius"/>
    </source>
</evidence>
<feature type="transmembrane region" description="Helical" evidence="2">
    <location>
        <begin position="41"/>
        <end position="60"/>
    </location>
</feature>
<reference evidence="3" key="1">
    <citation type="submission" date="2023-01" db="EMBL/GenBank/DDBJ databases">
        <title>Vibrio sp. CB1-14 genome sequencing.</title>
        <authorList>
            <person name="Otstavnykh N."/>
            <person name="Isaeva M."/>
            <person name="Meleshko D."/>
        </authorList>
    </citation>
    <scope>NUCLEOTIDE SEQUENCE</scope>
    <source>
        <strain evidence="3">CB1-14</strain>
    </source>
</reference>
<dbReference type="KEGG" id="vck:PG915_19180"/>
<keyword evidence="2" id="KW-1133">Transmembrane helix</keyword>
<dbReference type="EMBL" id="CP115921">
    <property type="protein sequence ID" value="XCD18866.1"/>
    <property type="molecule type" value="Genomic_DNA"/>
</dbReference>
<dbReference type="InterPro" id="IPR019253">
    <property type="entry name" value="DUF2244_TM"/>
</dbReference>
<dbReference type="Pfam" id="PF10003">
    <property type="entry name" value="DUF2244"/>
    <property type="match status" value="1"/>
</dbReference>
<dbReference type="RefSeq" id="WP_353500004.1">
    <property type="nucleotide sequence ID" value="NZ_CP115921.1"/>
</dbReference>
<feature type="region of interest" description="Disordered" evidence="1">
    <location>
        <begin position="74"/>
        <end position="103"/>
    </location>
</feature>